<feature type="chain" id="PRO_5035715381" evidence="1">
    <location>
        <begin position="21"/>
        <end position="181"/>
    </location>
</feature>
<sequence>MNSLIVLIIITVLLSSQINGRFVLDDDHDDYQRTRNEDFEQWLSLASSSFSKRALSDTEALPFFFTMFGVDDDLGDQFIEIVSRFGEQERQPFNAVMAGAIVTAIQPICPEVILGERSTIDDRQMKMLKMIQDIKVKGFLQKLNANDRNVFNSVFKQMKTQQNAAKACKFLFGTLPKKPTV</sequence>
<evidence type="ECO:0000313" key="3">
    <source>
        <dbReference type="Proteomes" id="UP000682733"/>
    </source>
</evidence>
<organism evidence="2 3">
    <name type="scientific">Didymodactylos carnosus</name>
    <dbReference type="NCBI Taxonomy" id="1234261"/>
    <lineage>
        <taxon>Eukaryota</taxon>
        <taxon>Metazoa</taxon>
        <taxon>Spiralia</taxon>
        <taxon>Gnathifera</taxon>
        <taxon>Rotifera</taxon>
        <taxon>Eurotatoria</taxon>
        <taxon>Bdelloidea</taxon>
        <taxon>Philodinida</taxon>
        <taxon>Philodinidae</taxon>
        <taxon>Didymodactylos</taxon>
    </lineage>
</organism>
<keyword evidence="1" id="KW-0732">Signal</keyword>
<proteinExistence type="predicted"/>
<accession>A0A8S2VTV8</accession>
<protein>
    <submittedName>
        <fullName evidence="2">Uncharacterized protein</fullName>
    </submittedName>
</protein>
<evidence type="ECO:0000256" key="1">
    <source>
        <dbReference type="SAM" id="SignalP"/>
    </source>
</evidence>
<gene>
    <name evidence="2" type="ORF">TMI583_LOCUS44310</name>
</gene>
<name>A0A8S2VTV8_9BILA</name>
<evidence type="ECO:0000313" key="2">
    <source>
        <dbReference type="EMBL" id="CAF4417891.1"/>
    </source>
</evidence>
<dbReference type="AlphaFoldDB" id="A0A8S2VTV8"/>
<dbReference type="Proteomes" id="UP000682733">
    <property type="component" value="Unassembled WGS sequence"/>
</dbReference>
<comment type="caution">
    <text evidence="2">The sequence shown here is derived from an EMBL/GenBank/DDBJ whole genome shotgun (WGS) entry which is preliminary data.</text>
</comment>
<dbReference type="EMBL" id="CAJOBA010075965">
    <property type="protein sequence ID" value="CAF4417891.1"/>
    <property type="molecule type" value="Genomic_DNA"/>
</dbReference>
<reference evidence="2" key="1">
    <citation type="submission" date="2021-02" db="EMBL/GenBank/DDBJ databases">
        <authorList>
            <person name="Nowell W R."/>
        </authorList>
    </citation>
    <scope>NUCLEOTIDE SEQUENCE</scope>
</reference>
<feature type="signal peptide" evidence="1">
    <location>
        <begin position="1"/>
        <end position="20"/>
    </location>
</feature>